<proteinExistence type="predicted"/>
<dbReference type="KEGG" id="cter:A606_09040"/>
<evidence type="ECO:0000313" key="2">
    <source>
        <dbReference type="EMBL" id="AGP31449.1"/>
    </source>
</evidence>
<dbReference type="AlphaFoldDB" id="S4XFV6"/>
<dbReference type="OrthoDB" id="4390288at2"/>
<dbReference type="PATRIC" id="fig|1200352.3.peg.1838"/>
<dbReference type="Gene3D" id="3.40.960.10">
    <property type="entry name" value="VSR Endonuclease"/>
    <property type="match status" value="1"/>
</dbReference>
<dbReference type="eggNOG" id="COG2852">
    <property type="taxonomic scope" value="Bacteria"/>
</dbReference>
<reference evidence="2 3" key="1">
    <citation type="submission" date="2012-06" db="EMBL/GenBank/DDBJ databases">
        <title>Complete genome sequence of Corynebacterium terpenotabidum Y-11 (=DSM 44721).</title>
        <authorList>
            <person name="Ruckert C."/>
            <person name="Albersmeier A."/>
            <person name="Al-Dilaimi A."/>
            <person name="Szczepanowski R."/>
            <person name="Kalinowski J."/>
        </authorList>
    </citation>
    <scope>NUCLEOTIDE SEQUENCE [LARGE SCALE GENOMIC DNA]</scope>
    <source>
        <strain evidence="2 3">Y-11</strain>
    </source>
</reference>
<keyword evidence="3" id="KW-1185">Reference proteome</keyword>
<dbReference type="HOGENOM" id="CLU_059338_0_0_11"/>
<evidence type="ECO:0008006" key="4">
    <source>
        <dbReference type="Google" id="ProtNLM"/>
    </source>
</evidence>
<organism evidence="2 3">
    <name type="scientific">Corynebacterium terpenotabidum Y-11</name>
    <dbReference type="NCBI Taxonomy" id="1200352"/>
    <lineage>
        <taxon>Bacteria</taxon>
        <taxon>Bacillati</taxon>
        <taxon>Actinomycetota</taxon>
        <taxon>Actinomycetes</taxon>
        <taxon>Mycobacteriales</taxon>
        <taxon>Corynebacteriaceae</taxon>
        <taxon>Corynebacterium</taxon>
    </lineage>
</organism>
<gene>
    <name evidence="2" type="ORF">A606_09040</name>
</gene>
<dbReference type="EMBL" id="CP003696">
    <property type="protein sequence ID" value="AGP31449.1"/>
    <property type="molecule type" value="Genomic_DNA"/>
</dbReference>
<evidence type="ECO:0000313" key="3">
    <source>
        <dbReference type="Proteomes" id="UP000014809"/>
    </source>
</evidence>
<dbReference type="RefSeq" id="WP_020441805.1">
    <property type="nucleotide sequence ID" value="NC_021663.1"/>
</dbReference>
<name>S4XFV6_9CORY</name>
<accession>S4XFV6</accession>
<dbReference type="Proteomes" id="UP000014809">
    <property type="component" value="Chromosome"/>
</dbReference>
<protein>
    <recommendedName>
        <fullName evidence="4">DUF559 domain-containing protein</fullName>
    </recommendedName>
</protein>
<evidence type="ECO:0000256" key="1">
    <source>
        <dbReference type="SAM" id="MobiDB-lite"/>
    </source>
</evidence>
<sequence length="368" mass="41041">MRAWLAQARRDGRVPDGPGPDHTIRVQPLPVPVKRTSLTGTHTRASLRARFRTLTKGVLLPLEPEDMPEEFRIREEDCGGFLVDIISRARAHWLLNVPTIIGYWAAAAYHGLPYWCDDAPVVLLGSYSSGDARSWNAKHTPTVPVFLAAVPSVTTVCPDSAFPHLRVVTANIAAGQCLHSLLKGTHGWDVPEVPGLTPREVRCVQFLDAMFQCTRLTGDDVRRGARNLVDAGRLDRLLALSDPGAQSPRETLLRLYVRDVLPAGFTWTSQVTVYLDPAGRPWKHLIADLACEELTLALFYDGAYHRAEERRSLDHHQIARLRKRGWEAVRVDAALMAETDLMMEDIGDAIERALAALPVRTERRHGRN</sequence>
<feature type="region of interest" description="Disordered" evidence="1">
    <location>
        <begin position="1"/>
        <end position="23"/>
    </location>
</feature>